<dbReference type="InterPro" id="IPR002018">
    <property type="entry name" value="CarbesteraseB"/>
</dbReference>
<dbReference type="InterPro" id="IPR050309">
    <property type="entry name" value="Type-B_Carboxylest/Lipase"/>
</dbReference>
<dbReference type="AlphaFoldDB" id="A0A841CI89"/>
<sequence>MRSRPLVVSVLCAVTVLLSGGAAPTAPAVGAAPPCADGTEVRTVDGPVCGVVGNGVTSWLGIPYAAPPVGELRWRPPARVTPWAETFPATRVGIRCPQPAGPGAPPSGEDCLKLNVRVPEGDSPRPLPVMVQLHGGGFLLFGPSDASRLAAAGQVISVEVGYRLGIFGFFAAEQLGPNSGNYALQDQQEALRWVRRNIAAFGGDPGNVTIYGASAGGSSVCAQLVSPDAQGLFHKGIIQSGLYNSLFGKDTSWQPQDCKARWPSEPEAQQAGARFTAAVGCAEADDVAACLRGLPVERLLAQVGNGLNPDSGTIAPVVDGKTIPLAPAKAIERGHLNRARVMTGVARDDVQLDPAETPEQYETLVREQYGKHAPAVFARYPLNRFPEPSAFLAYRTIVADSNSVCPSLVLAQRLARHLTVFAYQVDNPDSPPAGWLDQTKPNGAFHVSENTFLYARDGDLWNPNQNVYGRQLVAQWTGFARTGNPTVDGTPLWTPHTAADPRFMSLLPAGNSVMTGEIGRQHHCGFWNAIAPGPR</sequence>
<dbReference type="EMBL" id="JACHJN010000007">
    <property type="protein sequence ID" value="MBB5958232.1"/>
    <property type="molecule type" value="Genomic_DNA"/>
</dbReference>
<evidence type="ECO:0000313" key="5">
    <source>
        <dbReference type="EMBL" id="MBB5958232.1"/>
    </source>
</evidence>
<dbReference type="InterPro" id="IPR019826">
    <property type="entry name" value="Carboxylesterase_B_AS"/>
</dbReference>
<proteinExistence type="inferred from homology"/>
<evidence type="ECO:0000259" key="4">
    <source>
        <dbReference type="Pfam" id="PF00135"/>
    </source>
</evidence>
<feature type="domain" description="Carboxylesterase type B" evidence="4">
    <location>
        <begin position="39"/>
        <end position="527"/>
    </location>
</feature>
<keyword evidence="6" id="KW-1185">Reference proteome</keyword>
<feature type="chain" id="PRO_5039742830" description="Carboxylic ester hydrolase" evidence="3">
    <location>
        <begin position="29"/>
        <end position="535"/>
    </location>
</feature>
<name>A0A841CI89_9PSEU</name>
<feature type="signal peptide" evidence="3">
    <location>
        <begin position="1"/>
        <end position="28"/>
    </location>
</feature>
<gene>
    <name evidence="5" type="ORF">FHS29_004840</name>
</gene>
<accession>A0A841CI89</accession>
<dbReference type="SUPFAM" id="SSF53474">
    <property type="entry name" value="alpha/beta-Hydrolases"/>
    <property type="match status" value="1"/>
</dbReference>
<evidence type="ECO:0000256" key="2">
    <source>
        <dbReference type="ARBA" id="ARBA00022801"/>
    </source>
</evidence>
<reference evidence="5 6" key="1">
    <citation type="submission" date="2020-08" db="EMBL/GenBank/DDBJ databases">
        <title>Genomic Encyclopedia of Type Strains, Phase III (KMG-III): the genomes of soil and plant-associated and newly described type strains.</title>
        <authorList>
            <person name="Whitman W."/>
        </authorList>
    </citation>
    <scope>NUCLEOTIDE SEQUENCE [LARGE SCALE GENOMIC DNA]</scope>
    <source>
        <strain evidence="5 6">CECT 8640</strain>
    </source>
</reference>
<keyword evidence="2 3" id="KW-0378">Hydrolase</keyword>
<dbReference type="InterPro" id="IPR029058">
    <property type="entry name" value="AB_hydrolase_fold"/>
</dbReference>
<dbReference type="EC" id="3.1.1.-" evidence="3"/>
<dbReference type="Pfam" id="PF00135">
    <property type="entry name" value="COesterase"/>
    <property type="match status" value="1"/>
</dbReference>
<evidence type="ECO:0000256" key="1">
    <source>
        <dbReference type="ARBA" id="ARBA00005964"/>
    </source>
</evidence>
<dbReference type="Proteomes" id="UP000547510">
    <property type="component" value="Unassembled WGS sequence"/>
</dbReference>
<evidence type="ECO:0000256" key="3">
    <source>
        <dbReference type="RuleBase" id="RU361235"/>
    </source>
</evidence>
<dbReference type="PANTHER" id="PTHR11559">
    <property type="entry name" value="CARBOXYLESTERASE"/>
    <property type="match status" value="1"/>
</dbReference>
<comment type="caution">
    <text evidence="5">The sequence shown here is derived from an EMBL/GenBank/DDBJ whole genome shotgun (WGS) entry which is preliminary data.</text>
</comment>
<comment type="similarity">
    <text evidence="1 3">Belongs to the type-B carboxylesterase/lipase family.</text>
</comment>
<protein>
    <recommendedName>
        <fullName evidence="3">Carboxylic ester hydrolase</fullName>
        <ecNumber evidence="3">3.1.1.-</ecNumber>
    </recommendedName>
</protein>
<keyword evidence="3" id="KW-0732">Signal</keyword>
<dbReference type="RefSeq" id="WP_184693993.1">
    <property type="nucleotide sequence ID" value="NZ_JACHJN010000007.1"/>
</dbReference>
<dbReference type="PROSITE" id="PS00122">
    <property type="entry name" value="CARBOXYLESTERASE_B_1"/>
    <property type="match status" value="1"/>
</dbReference>
<organism evidence="5 6">
    <name type="scientific">Saccharothrix tamanrassetensis</name>
    <dbReference type="NCBI Taxonomy" id="1051531"/>
    <lineage>
        <taxon>Bacteria</taxon>
        <taxon>Bacillati</taxon>
        <taxon>Actinomycetota</taxon>
        <taxon>Actinomycetes</taxon>
        <taxon>Pseudonocardiales</taxon>
        <taxon>Pseudonocardiaceae</taxon>
        <taxon>Saccharothrix</taxon>
    </lineage>
</organism>
<dbReference type="Gene3D" id="3.40.50.1820">
    <property type="entry name" value="alpha/beta hydrolase"/>
    <property type="match status" value="1"/>
</dbReference>
<evidence type="ECO:0000313" key="6">
    <source>
        <dbReference type="Proteomes" id="UP000547510"/>
    </source>
</evidence>
<dbReference type="GO" id="GO:0016787">
    <property type="term" value="F:hydrolase activity"/>
    <property type="evidence" value="ECO:0007669"/>
    <property type="project" value="UniProtKB-KW"/>
</dbReference>